<dbReference type="EC" id="1.1.1.44" evidence="3"/>
<dbReference type="Gene3D" id="3.40.50.720">
    <property type="entry name" value="NAD(P)-binding Rossmann-like Domain"/>
    <property type="match status" value="1"/>
</dbReference>
<dbReference type="InterPro" id="IPR006113">
    <property type="entry name" value="6PGDH_Gnd/GntZ"/>
</dbReference>
<dbReference type="InterPro" id="IPR013328">
    <property type="entry name" value="6PGD_dom2"/>
</dbReference>
<dbReference type="Gene3D" id="1.10.1040.10">
    <property type="entry name" value="N-(1-d-carboxylethyl)-l-norvaline Dehydrogenase, domain 2"/>
    <property type="match status" value="1"/>
</dbReference>
<evidence type="ECO:0000256" key="1">
    <source>
        <dbReference type="ARBA" id="ARBA00004874"/>
    </source>
</evidence>
<evidence type="ECO:0000256" key="7">
    <source>
        <dbReference type="PIRSR" id="PIRSR000109-1"/>
    </source>
</evidence>
<dbReference type="GO" id="GO:0004616">
    <property type="term" value="F:phosphogluconate dehydrogenase (decarboxylating) activity"/>
    <property type="evidence" value="ECO:0007669"/>
    <property type="project" value="UniProtKB-EC"/>
</dbReference>
<dbReference type="AlphaFoldDB" id="A0A178D703"/>
<keyword evidence="10" id="KW-1185">Reference proteome</keyword>
<organism evidence="9 10">
    <name type="scientific">Fonsecaea nubica</name>
    <dbReference type="NCBI Taxonomy" id="856822"/>
    <lineage>
        <taxon>Eukaryota</taxon>
        <taxon>Fungi</taxon>
        <taxon>Dikarya</taxon>
        <taxon>Ascomycota</taxon>
        <taxon>Pezizomycotina</taxon>
        <taxon>Eurotiomycetes</taxon>
        <taxon>Chaetothyriomycetidae</taxon>
        <taxon>Chaetothyriales</taxon>
        <taxon>Herpotrichiellaceae</taxon>
        <taxon>Fonsecaea</taxon>
    </lineage>
</organism>
<comment type="caution">
    <text evidence="9">The sequence shown here is derived from an EMBL/GenBank/DDBJ whole genome shotgun (WGS) entry which is preliminary data.</text>
</comment>
<dbReference type="UniPathway" id="UPA00115">
    <property type="reaction ID" value="UER00410"/>
</dbReference>
<feature type="domain" description="6-phosphogluconate dehydrogenase C-terminal" evidence="8">
    <location>
        <begin position="192"/>
        <end position="511"/>
    </location>
</feature>
<evidence type="ECO:0000256" key="3">
    <source>
        <dbReference type="ARBA" id="ARBA00013011"/>
    </source>
</evidence>
<name>A0A178D703_9EURO</name>
<evidence type="ECO:0000256" key="6">
    <source>
        <dbReference type="ARBA" id="ARBA00023126"/>
    </source>
</evidence>
<evidence type="ECO:0000256" key="2">
    <source>
        <dbReference type="ARBA" id="ARBA00008419"/>
    </source>
</evidence>
<evidence type="ECO:0000259" key="8">
    <source>
        <dbReference type="SMART" id="SM01350"/>
    </source>
</evidence>
<dbReference type="InterPro" id="IPR006115">
    <property type="entry name" value="6PGDH_NADP-bd"/>
</dbReference>
<dbReference type="Pfam" id="PF00393">
    <property type="entry name" value="6PGD"/>
    <property type="match status" value="1"/>
</dbReference>
<dbReference type="Pfam" id="PF03446">
    <property type="entry name" value="NAD_binding_2"/>
    <property type="match status" value="1"/>
</dbReference>
<dbReference type="EMBL" id="LVCJ01000018">
    <property type="protein sequence ID" value="OAL36993.1"/>
    <property type="molecule type" value="Genomic_DNA"/>
</dbReference>
<comment type="pathway">
    <text evidence="1">Carbohydrate degradation; pentose phosphate pathway; D-ribulose 5-phosphate from D-glucose 6-phosphate (oxidative stage): step 3/3.</text>
</comment>
<dbReference type="SUPFAM" id="SSF48179">
    <property type="entry name" value="6-phosphogluconate dehydrogenase C-terminal domain-like"/>
    <property type="match status" value="1"/>
</dbReference>
<dbReference type="FunFam" id="3.40.50.720:FF:000634">
    <property type="entry name" value="6-phosphogluconate dehydrogenase, decarboxylating"/>
    <property type="match status" value="1"/>
</dbReference>
<evidence type="ECO:0000256" key="5">
    <source>
        <dbReference type="ARBA" id="ARBA00023064"/>
    </source>
</evidence>
<dbReference type="InterPro" id="IPR008927">
    <property type="entry name" value="6-PGluconate_DH-like_C_sf"/>
</dbReference>
<evidence type="ECO:0000256" key="4">
    <source>
        <dbReference type="ARBA" id="ARBA00023002"/>
    </source>
</evidence>
<dbReference type="InterPro" id="IPR036291">
    <property type="entry name" value="NAD(P)-bd_dom_sf"/>
</dbReference>
<dbReference type="Proteomes" id="UP000185904">
    <property type="component" value="Unassembled WGS sequence"/>
</dbReference>
<protein>
    <recommendedName>
        <fullName evidence="3">phosphogluconate dehydrogenase (NADP(+)-dependent, decarboxylating)</fullName>
        <ecNumber evidence="3">1.1.1.44</ecNumber>
    </recommendedName>
</protein>
<dbReference type="PIRSF" id="PIRSF000109">
    <property type="entry name" value="6PGD"/>
    <property type="match status" value="1"/>
</dbReference>
<comment type="similarity">
    <text evidence="2">Belongs to the 6-phosphogluconate dehydrogenase family.</text>
</comment>
<dbReference type="GO" id="GO:0050661">
    <property type="term" value="F:NADP binding"/>
    <property type="evidence" value="ECO:0007669"/>
    <property type="project" value="InterPro"/>
</dbReference>
<keyword evidence="6" id="KW-0570">Pentose shunt</keyword>
<accession>A0A178D703</accession>
<dbReference type="PANTHER" id="PTHR11811">
    <property type="entry name" value="6-PHOSPHOGLUCONATE DEHYDROGENASE"/>
    <property type="match status" value="1"/>
</dbReference>
<gene>
    <name evidence="9" type="ORF">AYO20_03762</name>
</gene>
<feature type="active site" description="Proton donor" evidence="7">
    <location>
        <position position="203"/>
    </location>
</feature>
<evidence type="ECO:0000313" key="9">
    <source>
        <dbReference type="EMBL" id="OAL36993.1"/>
    </source>
</evidence>
<dbReference type="PRINTS" id="PR00076">
    <property type="entry name" value="6PGDHDRGNASE"/>
</dbReference>
<reference evidence="9 10" key="1">
    <citation type="submission" date="2016-03" db="EMBL/GenBank/DDBJ databases">
        <title>The draft genome sequence of Fonsecaea nubica causative agent of cutaneous subcutaneous infection in human host.</title>
        <authorList>
            <person name="Costa F."/>
            <person name="Sybren D.H."/>
            <person name="Raittz R.T."/>
            <person name="Weiss V.A."/>
            <person name="Leao A.C."/>
            <person name="Gomes R."/>
            <person name="De Souza E.M."/>
            <person name="Pedrosa F.O."/>
            <person name="Steffens M.B."/>
            <person name="Bombassaro A."/>
            <person name="Tadra-Sfeir M.Z."/>
            <person name="Moreno L.F."/>
            <person name="Najafzadeh M.J."/>
            <person name="Felipe M.S."/>
            <person name="Teixeira M."/>
            <person name="Sun J."/>
            <person name="Xi L."/>
            <person name="Castro M.A."/>
            <person name="Vicente V.A."/>
        </authorList>
    </citation>
    <scope>NUCLEOTIDE SEQUENCE [LARGE SCALE GENOMIC DNA]</scope>
    <source>
        <strain evidence="9 10">CBS 269.64</strain>
    </source>
</reference>
<dbReference type="OrthoDB" id="434986at2759"/>
<dbReference type="GO" id="GO:0019521">
    <property type="term" value="P:D-gluconate metabolic process"/>
    <property type="evidence" value="ECO:0007669"/>
    <property type="project" value="UniProtKB-KW"/>
</dbReference>
<dbReference type="SUPFAM" id="SSF51735">
    <property type="entry name" value="NAD(P)-binding Rossmann-fold domains"/>
    <property type="match status" value="1"/>
</dbReference>
<dbReference type="InterPro" id="IPR006114">
    <property type="entry name" value="6PGDH_C"/>
</dbReference>
<keyword evidence="5" id="KW-0311">Gluconate utilization</keyword>
<dbReference type="GeneID" id="34587183"/>
<dbReference type="InterPro" id="IPR006183">
    <property type="entry name" value="Pgluconate_DH"/>
</dbReference>
<dbReference type="RefSeq" id="XP_022502005.1">
    <property type="nucleotide sequence ID" value="XM_022642062.1"/>
</dbReference>
<dbReference type="GO" id="GO:0006098">
    <property type="term" value="P:pentose-phosphate shunt"/>
    <property type="evidence" value="ECO:0007669"/>
    <property type="project" value="UniProtKB-UniPathway"/>
</dbReference>
<evidence type="ECO:0000313" key="10">
    <source>
        <dbReference type="Proteomes" id="UP000185904"/>
    </source>
</evidence>
<dbReference type="SMART" id="SM01350">
    <property type="entry name" value="6PGD"/>
    <property type="match status" value="1"/>
</dbReference>
<sequence length="525" mass="57808">MGQQDRPEFEKLGMIGVGSMGGMMSLLYAEHGVEVHYYDPNEENVKQLQEHAEAIQARDRIVHQKDYKELCESISSPGSPKLFVFSIPHGSVGDETVENLRPYLKAGDIILDCSNEDWRNTERRQKALDHDGIHYIGCGVSGGYQSARHGPSMSPGGDAETLEKIVPFLERVAAKDKQGRPCTTGIGPAGSGHYVKMVHNGIEQGMMSAIAEVWFILNRCLKMSYEEIADTFESWNGSDPLRDNFLVGIGADINRTRDEEGNFVLANVLDKVVQDVDNSEGTGVWTCEETIRLHVPSPTIVNAHLFRLASADAAKRERVNHAFGGGTSQPATIQLEVPHEKALPSFIEDLKLSLYAAFLCAFLQGLSIIKAKDREQGWNLDYRAILQIWRGGCIIQSDYISDLLDRVISQSDTPNEDDVVAVDDLLAHATVAAELGTCVASLKNVVLKSLAADASIPALSATLEYIKYSSSTELPTQFMEAELDYFGAHSFDLKSEGPGRPLKGSHHYEWKPPRGIFGDKLDGTR</sequence>
<keyword evidence="4" id="KW-0560">Oxidoreductase</keyword>
<feature type="active site" description="Proton acceptor" evidence="7">
    <location>
        <position position="196"/>
    </location>
</feature>
<proteinExistence type="inferred from homology"/>